<evidence type="ECO:0000313" key="6">
    <source>
        <dbReference type="Proteomes" id="UP000028545"/>
    </source>
</evidence>
<dbReference type="AlphaFoldDB" id="A0A084G985"/>
<dbReference type="InterPro" id="IPR008030">
    <property type="entry name" value="NmrA-like"/>
</dbReference>
<dbReference type="SUPFAM" id="SSF51735">
    <property type="entry name" value="NAD(P)-binding Rossmann-fold domains"/>
    <property type="match status" value="1"/>
</dbReference>
<dbReference type="GO" id="GO:0016491">
    <property type="term" value="F:oxidoreductase activity"/>
    <property type="evidence" value="ECO:0007669"/>
    <property type="project" value="UniProtKB-KW"/>
</dbReference>
<dbReference type="PANTHER" id="PTHR47706">
    <property type="entry name" value="NMRA-LIKE FAMILY PROTEIN"/>
    <property type="match status" value="1"/>
</dbReference>
<comment type="similarity">
    <text evidence="1">Belongs to the NmrA-type oxidoreductase family. Isoflavone reductase subfamily.</text>
</comment>
<dbReference type="EMBL" id="JOWA01000090">
    <property type="protein sequence ID" value="KEZ43897.1"/>
    <property type="molecule type" value="Genomic_DNA"/>
</dbReference>
<dbReference type="RefSeq" id="XP_016643696.1">
    <property type="nucleotide sequence ID" value="XM_016786720.1"/>
</dbReference>
<evidence type="ECO:0000256" key="1">
    <source>
        <dbReference type="ARBA" id="ARBA00005725"/>
    </source>
</evidence>
<evidence type="ECO:0000259" key="4">
    <source>
        <dbReference type="Pfam" id="PF05368"/>
    </source>
</evidence>
<protein>
    <recommendedName>
        <fullName evidence="4">NmrA-like domain-containing protein</fullName>
    </recommendedName>
</protein>
<dbReference type="InterPro" id="IPR036291">
    <property type="entry name" value="NAD(P)-bd_dom_sf"/>
</dbReference>
<name>A0A084G985_PSEDA</name>
<evidence type="ECO:0000313" key="5">
    <source>
        <dbReference type="EMBL" id="KEZ43897.1"/>
    </source>
</evidence>
<dbReference type="InterPro" id="IPR051609">
    <property type="entry name" value="NmrA/Isoflavone_reductase-like"/>
</dbReference>
<dbReference type="Gene3D" id="3.40.50.720">
    <property type="entry name" value="NAD(P)-binding Rossmann-like Domain"/>
    <property type="match status" value="1"/>
</dbReference>
<gene>
    <name evidence="5" type="ORF">SAPIO_CDS4072</name>
</gene>
<keyword evidence="2" id="KW-0521">NADP</keyword>
<keyword evidence="6" id="KW-1185">Reference proteome</keyword>
<dbReference type="KEGG" id="sapo:SAPIO_CDS4072"/>
<dbReference type="VEuPathDB" id="FungiDB:SAPIO_CDS4072"/>
<dbReference type="HOGENOM" id="CLU_044876_0_1_1"/>
<dbReference type="GeneID" id="27723144"/>
<dbReference type="OMA" id="EYYIDFH"/>
<sequence length="257" mass="28232">MRISTKSSVICTSSRALSTMSVVTVAGGLGDVGRTIVEETLRGMKHKVYILTRKPNANAAPKEYPSHLPRPVEIDYSSVDEIAQCLRRLKVDTVISTLNLHWAGASDSQINLIRGAAASGGVTRSMPYGPREEFLRAGKELKAHHNLTFALVRCGFFMDYLGLPYADTNLHPLYCLPDLPASKAVIPGEGNGHVVFTHTRDVGKFVTELLGLEVEKWPREATISGERITSNDLVQLAEDVTGKQFDKVLRKFGELEI</sequence>
<feature type="domain" description="NmrA-like" evidence="4">
    <location>
        <begin position="21"/>
        <end position="247"/>
    </location>
</feature>
<accession>A0A084G985</accession>
<proteinExistence type="inferred from homology"/>
<organism evidence="5 6">
    <name type="scientific">Pseudallescheria apiosperma</name>
    <name type="common">Scedosporium apiospermum</name>
    <dbReference type="NCBI Taxonomy" id="563466"/>
    <lineage>
        <taxon>Eukaryota</taxon>
        <taxon>Fungi</taxon>
        <taxon>Dikarya</taxon>
        <taxon>Ascomycota</taxon>
        <taxon>Pezizomycotina</taxon>
        <taxon>Sordariomycetes</taxon>
        <taxon>Hypocreomycetidae</taxon>
        <taxon>Microascales</taxon>
        <taxon>Microascaceae</taxon>
        <taxon>Scedosporium</taxon>
    </lineage>
</organism>
<evidence type="ECO:0000256" key="3">
    <source>
        <dbReference type="ARBA" id="ARBA00023002"/>
    </source>
</evidence>
<dbReference type="Proteomes" id="UP000028545">
    <property type="component" value="Unassembled WGS sequence"/>
</dbReference>
<dbReference type="OrthoDB" id="419598at2759"/>
<dbReference type="Pfam" id="PF05368">
    <property type="entry name" value="NmrA"/>
    <property type="match status" value="1"/>
</dbReference>
<evidence type="ECO:0000256" key="2">
    <source>
        <dbReference type="ARBA" id="ARBA00022857"/>
    </source>
</evidence>
<keyword evidence="3" id="KW-0560">Oxidoreductase</keyword>
<comment type="caution">
    <text evidence="5">The sequence shown here is derived from an EMBL/GenBank/DDBJ whole genome shotgun (WGS) entry which is preliminary data.</text>
</comment>
<dbReference type="PANTHER" id="PTHR47706:SF4">
    <property type="entry name" value="NMRA-LIKE DOMAIN-CONTAINING PROTEIN"/>
    <property type="match status" value="1"/>
</dbReference>
<reference evidence="5 6" key="1">
    <citation type="journal article" date="2014" name="Genome Announc.">
        <title>Draft genome sequence of the pathogenic fungus Scedosporium apiospermum.</title>
        <authorList>
            <person name="Vandeputte P."/>
            <person name="Ghamrawi S."/>
            <person name="Rechenmann M."/>
            <person name="Iltis A."/>
            <person name="Giraud S."/>
            <person name="Fleury M."/>
            <person name="Thornton C."/>
            <person name="Delhaes L."/>
            <person name="Meyer W."/>
            <person name="Papon N."/>
            <person name="Bouchara J.P."/>
        </authorList>
    </citation>
    <scope>NUCLEOTIDE SEQUENCE [LARGE SCALE GENOMIC DNA]</scope>
    <source>
        <strain evidence="5 6">IHEM 14462</strain>
    </source>
</reference>